<evidence type="ECO:0000256" key="8">
    <source>
        <dbReference type="ARBA" id="ARBA00022833"/>
    </source>
</evidence>
<feature type="compositionally biased region" description="Basic residues" evidence="11">
    <location>
        <begin position="89"/>
        <end position="103"/>
    </location>
</feature>
<dbReference type="SMART" id="SM00316">
    <property type="entry name" value="S1"/>
    <property type="match status" value="1"/>
</dbReference>
<dbReference type="GO" id="GO:0046872">
    <property type="term" value="F:metal ion binding"/>
    <property type="evidence" value="ECO:0007669"/>
    <property type="project" value="UniProtKB-KW"/>
</dbReference>
<keyword evidence="4" id="KW-0963">Cytoplasm</keyword>
<evidence type="ECO:0000256" key="6">
    <source>
        <dbReference type="ARBA" id="ARBA00022723"/>
    </source>
</evidence>
<evidence type="ECO:0000259" key="12">
    <source>
        <dbReference type="PROSITE" id="PS50126"/>
    </source>
</evidence>
<feature type="region of interest" description="Disordered" evidence="11">
    <location>
        <begin position="640"/>
        <end position="697"/>
    </location>
</feature>
<sequence length="697" mass="77396">MAIEPKTPRKRAVKKSSKKKSETPDVVVEEVAVAAPSKRKSAAIPVPVFQAADTTVKPARKTAAKKVEVPTTDAEAPSESDSDAESRSSRNRRRRRGGRGRRKPGQDASTETNEDSTTEEGDEESADGTTHRRRRRRRASGEGVTPGETIEEDGVVTIVKVREARERPERPARPDARRGRRDRGTRDNHRESRSEYREPYRKRGTIITDGEFLARRENVDREMVVRQIADRTQIAVIEDNVMVEHYVNRNTNLSYVGNVYLGRVQNVLPSMEAAFVDIGKGRNAVLYAGEVNWDAAGISESEPRKIETVLKTGQSVLVQVTKDPIGQKGARLTSQISLPGRYVVYVPGGGMSGISKRLPEGERTRLKAILKNLIPESAGVIVRTAAEGVSEEDLTNDVARLKAQWDDIFQKSENPNFHAPTALYSEPDLAVRVIRDIFNEDFRKLTVQGNDAWDEITNYLGFIAPELTSKIEKYTGTGDLFTEYRVEEQLAKAFDRKVYLPSGGSLVIDRTEAMIVIDVNTGKFIGKGGNLEETVTKNNLEAAEEIARQLRLRDLGGIVVIDFIDMILESNREMVLRRLVEALGRDRTKHQVAEVTSLGLVQMTRKRVGQGLIEAFSTTCDSCAGRGIHIHMEPVKIKAPAPQLDVPSSQHEDADESEATEHEFHESVNVPEVKTEPEKGGRRRRRASSSGVITPGA</sequence>
<feature type="region of interest" description="Disordered" evidence="11">
    <location>
        <begin position="1"/>
        <end position="198"/>
    </location>
</feature>
<feature type="compositionally biased region" description="Basic residues" evidence="11">
    <location>
        <begin position="8"/>
        <end position="18"/>
    </location>
</feature>
<comment type="cofactor">
    <cofactor evidence="2">
        <name>Zn(2+)</name>
        <dbReference type="ChEBI" id="CHEBI:29105"/>
    </cofactor>
</comment>
<feature type="domain" description="S1 motif" evidence="12">
    <location>
        <begin position="257"/>
        <end position="335"/>
    </location>
</feature>
<protein>
    <submittedName>
        <fullName evidence="13">Unannotated protein</fullName>
    </submittedName>
</protein>
<name>A0A6J6MQQ2_9ZZZZ</name>
<evidence type="ECO:0000256" key="9">
    <source>
        <dbReference type="ARBA" id="ARBA00022842"/>
    </source>
</evidence>
<dbReference type="GO" id="GO:0003723">
    <property type="term" value="F:RNA binding"/>
    <property type="evidence" value="ECO:0007669"/>
    <property type="project" value="UniProtKB-KW"/>
</dbReference>
<evidence type="ECO:0000256" key="4">
    <source>
        <dbReference type="ARBA" id="ARBA00022490"/>
    </source>
</evidence>
<dbReference type="PROSITE" id="PS50126">
    <property type="entry name" value="S1"/>
    <property type="match status" value="1"/>
</dbReference>
<comment type="subcellular location">
    <subcellularLocation>
        <location evidence="3">Cytoplasm</location>
    </subcellularLocation>
</comment>
<evidence type="ECO:0000256" key="2">
    <source>
        <dbReference type="ARBA" id="ARBA00001947"/>
    </source>
</evidence>
<dbReference type="CDD" id="cd04453">
    <property type="entry name" value="S1_RNase_E"/>
    <property type="match status" value="1"/>
</dbReference>
<keyword evidence="9" id="KW-0460">Magnesium</keyword>
<dbReference type="GO" id="GO:0016787">
    <property type="term" value="F:hydrolase activity"/>
    <property type="evidence" value="ECO:0007669"/>
    <property type="project" value="UniProtKB-KW"/>
</dbReference>
<evidence type="ECO:0000313" key="13">
    <source>
        <dbReference type="EMBL" id="CAB4674723.1"/>
    </source>
</evidence>
<comment type="cofactor">
    <cofactor evidence="1">
        <name>Mg(2+)</name>
        <dbReference type="ChEBI" id="CHEBI:18420"/>
    </cofactor>
</comment>
<evidence type="ECO:0000256" key="7">
    <source>
        <dbReference type="ARBA" id="ARBA00022801"/>
    </source>
</evidence>
<dbReference type="GO" id="GO:0008033">
    <property type="term" value="P:tRNA processing"/>
    <property type="evidence" value="ECO:0007669"/>
    <property type="project" value="UniProtKB-KW"/>
</dbReference>
<proteinExistence type="predicted"/>
<accession>A0A6J6MQQ2</accession>
<evidence type="ECO:0000256" key="5">
    <source>
        <dbReference type="ARBA" id="ARBA00022694"/>
    </source>
</evidence>
<dbReference type="AlphaFoldDB" id="A0A6J6MQQ2"/>
<evidence type="ECO:0000256" key="10">
    <source>
        <dbReference type="ARBA" id="ARBA00022884"/>
    </source>
</evidence>
<dbReference type="PANTHER" id="PTHR30001">
    <property type="entry name" value="RIBONUCLEASE"/>
    <property type="match status" value="1"/>
</dbReference>
<dbReference type="InterPro" id="IPR003029">
    <property type="entry name" value="S1_domain"/>
</dbReference>
<evidence type="ECO:0000256" key="1">
    <source>
        <dbReference type="ARBA" id="ARBA00001946"/>
    </source>
</evidence>
<keyword evidence="10" id="KW-0694">RNA-binding</keyword>
<evidence type="ECO:0000256" key="11">
    <source>
        <dbReference type="SAM" id="MobiDB-lite"/>
    </source>
</evidence>
<organism evidence="13">
    <name type="scientific">freshwater metagenome</name>
    <dbReference type="NCBI Taxonomy" id="449393"/>
    <lineage>
        <taxon>unclassified sequences</taxon>
        <taxon>metagenomes</taxon>
        <taxon>ecological metagenomes</taxon>
    </lineage>
</organism>
<dbReference type="Gene3D" id="2.40.50.140">
    <property type="entry name" value="Nucleic acid-binding proteins"/>
    <property type="match status" value="1"/>
</dbReference>
<dbReference type="FunFam" id="2.40.50.140:FF:000066">
    <property type="entry name" value="Ribonuclease E"/>
    <property type="match status" value="1"/>
</dbReference>
<dbReference type="NCBIfam" id="TIGR00757">
    <property type="entry name" value="RNaseEG"/>
    <property type="match status" value="1"/>
</dbReference>
<dbReference type="GO" id="GO:0006364">
    <property type="term" value="P:rRNA processing"/>
    <property type="evidence" value="ECO:0007669"/>
    <property type="project" value="TreeGrafter"/>
</dbReference>
<keyword evidence="8" id="KW-0862">Zinc</keyword>
<keyword evidence="7" id="KW-0378">Hydrolase</keyword>
<dbReference type="Pfam" id="PF10150">
    <property type="entry name" value="RNase_E_G"/>
    <property type="match status" value="1"/>
</dbReference>
<dbReference type="PANTHER" id="PTHR30001:SF0">
    <property type="entry name" value="RIBONUCLEASE G"/>
    <property type="match status" value="1"/>
</dbReference>
<gene>
    <name evidence="13" type="ORF">UFOPK2329_00683</name>
</gene>
<dbReference type="InterPro" id="IPR012340">
    <property type="entry name" value="NA-bd_OB-fold"/>
</dbReference>
<dbReference type="GO" id="GO:0005737">
    <property type="term" value="C:cytoplasm"/>
    <property type="evidence" value="ECO:0007669"/>
    <property type="project" value="UniProtKB-SubCell"/>
</dbReference>
<dbReference type="InterPro" id="IPR004659">
    <property type="entry name" value="RNase_E/G"/>
</dbReference>
<dbReference type="EMBL" id="CAEZWZ010000101">
    <property type="protein sequence ID" value="CAB4674723.1"/>
    <property type="molecule type" value="Genomic_DNA"/>
</dbReference>
<keyword evidence="5" id="KW-0819">tRNA processing</keyword>
<keyword evidence="6" id="KW-0479">Metal-binding</keyword>
<dbReference type="SUPFAM" id="SSF50249">
    <property type="entry name" value="Nucleic acid-binding proteins"/>
    <property type="match status" value="1"/>
</dbReference>
<evidence type="ECO:0000256" key="3">
    <source>
        <dbReference type="ARBA" id="ARBA00004496"/>
    </source>
</evidence>
<feature type="compositionally biased region" description="Basic and acidic residues" evidence="11">
    <location>
        <begin position="160"/>
        <end position="198"/>
    </location>
</feature>
<feature type="compositionally biased region" description="Acidic residues" evidence="11">
    <location>
        <begin position="112"/>
        <end position="126"/>
    </location>
</feature>
<dbReference type="InterPro" id="IPR019307">
    <property type="entry name" value="RNA-bd_AU-1/RNase_E/G"/>
</dbReference>
<dbReference type="GO" id="GO:0004540">
    <property type="term" value="F:RNA nuclease activity"/>
    <property type="evidence" value="ECO:0007669"/>
    <property type="project" value="InterPro"/>
</dbReference>
<reference evidence="13" key="1">
    <citation type="submission" date="2020-05" db="EMBL/GenBank/DDBJ databases">
        <authorList>
            <person name="Chiriac C."/>
            <person name="Salcher M."/>
            <person name="Ghai R."/>
            <person name="Kavagutti S V."/>
        </authorList>
    </citation>
    <scope>NUCLEOTIDE SEQUENCE</scope>
</reference>